<keyword evidence="2" id="KW-0732">Signal</keyword>
<keyword evidence="4" id="KW-1185">Reference proteome</keyword>
<organism evidence="3 4">
    <name type="scientific">Tieghemostelium lacteum</name>
    <name type="common">Slime mold</name>
    <name type="synonym">Dictyostelium lacteum</name>
    <dbReference type="NCBI Taxonomy" id="361077"/>
    <lineage>
        <taxon>Eukaryota</taxon>
        <taxon>Amoebozoa</taxon>
        <taxon>Evosea</taxon>
        <taxon>Eumycetozoa</taxon>
        <taxon>Dictyostelia</taxon>
        <taxon>Dictyosteliales</taxon>
        <taxon>Raperosteliaceae</taxon>
        <taxon>Tieghemostelium</taxon>
    </lineage>
</organism>
<gene>
    <name evidence="3" type="ORF">DLAC_11242</name>
</gene>
<name>A0A151Z3J4_TIELA</name>
<keyword evidence="1" id="KW-0472">Membrane</keyword>
<sequence length="256" mass="27086">MKYGYCLFLILCLFLGVQCQSGCTSFVPGKQEIEPGKAVLYISKIDANVSPNQELDLNYTINQQNSTALLNITYGYLLQYNNVSSWNAVQQVAGSHVNYTSGNQQFVIPYGTFAGVIVRNTDATQNATILTFFDSFCLAGYSTTTNGGGASVSSSTAQTLTITTGTTGKGTALSTSSTTSSTAATTTNGYGVTVTTISSSGSVSTTSSVTVTTNSDLPKIGTAIIVVVVVVAAGLVAFVVYKYVYLRRRHHHYQSL</sequence>
<feature type="chain" id="PRO_5007592805" description="Cohesin domain-containing protein" evidence="2">
    <location>
        <begin position="20"/>
        <end position="256"/>
    </location>
</feature>
<protein>
    <recommendedName>
        <fullName evidence="5">Cohesin domain-containing protein</fullName>
    </recommendedName>
</protein>
<comment type="caution">
    <text evidence="3">The sequence shown here is derived from an EMBL/GenBank/DDBJ whole genome shotgun (WGS) entry which is preliminary data.</text>
</comment>
<proteinExistence type="predicted"/>
<feature type="signal peptide" evidence="2">
    <location>
        <begin position="1"/>
        <end position="19"/>
    </location>
</feature>
<evidence type="ECO:0008006" key="5">
    <source>
        <dbReference type="Google" id="ProtNLM"/>
    </source>
</evidence>
<reference evidence="3 4" key="1">
    <citation type="submission" date="2015-12" db="EMBL/GenBank/DDBJ databases">
        <title>Dictyostelia acquired genes for synthesis and detection of signals that induce cell-type specialization by lateral gene transfer from prokaryotes.</title>
        <authorList>
            <person name="Gloeckner G."/>
            <person name="Schaap P."/>
        </authorList>
    </citation>
    <scope>NUCLEOTIDE SEQUENCE [LARGE SCALE GENOMIC DNA]</scope>
    <source>
        <strain evidence="3 4">TK</strain>
    </source>
</reference>
<keyword evidence="1" id="KW-1133">Transmembrane helix</keyword>
<feature type="transmembrane region" description="Helical" evidence="1">
    <location>
        <begin position="220"/>
        <end position="241"/>
    </location>
</feature>
<dbReference type="Proteomes" id="UP000076078">
    <property type="component" value="Unassembled WGS sequence"/>
</dbReference>
<dbReference type="EMBL" id="LODT01000051">
    <property type="protein sequence ID" value="KYQ88519.1"/>
    <property type="molecule type" value="Genomic_DNA"/>
</dbReference>
<accession>A0A151Z3J4</accession>
<evidence type="ECO:0000313" key="4">
    <source>
        <dbReference type="Proteomes" id="UP000076078"/>
    </source>
</evidence>
<evidence type="ECO:0000256" key="1">
    <source>
        <dbReference type="SAM" id="Phobius"/>
    </source>
</evidence>
<evidence type="ECO:0000313" key="3">
    <source>
        <dbReference type="EMBL" id="KYQ88519.1"/>
    </source>
</evidence>
<keyword evidence="1" id="KW-0812">Transmembrane</keyword>
<dbReference type="AlphaFoldDB" id="A0A151Z3J4"/>
<evidence type="ECO:0000256" key="2">
    <source>
        <dbReference type="SAM" id="SignalP"/>
    </source>
</evidence>
<dbReference type="InParanoid" id="A0A151Z3J4"/>